<evidence type="ECO:0000313" key="3">
    <source>
        <dbReference type="EMBL" id="KKW93970.1"/>
    </source>
</evidence>
<dbReference type="RefSeq" id="WP_046762404.1">
    <property type="nucleotide sequence ID" value="NZ_LBIC01000001.1"/>
</dbReference>
<evidence type="ECO:0000313" key="4">
    <source>
        <dbReference type="Proteomes" id="UP000033874"/>
    </source>
</evidence>
<dbReference type="PATRIC" id="fig|56193.3.peg.1007"/>
<protein>
    <submittedName>
        <fullName evidence="3">Uncharacterized protein</fullName>
    </submittedName>
</protein>
<dbReference type="SUPFAM" id="SSF53955">
    <property type="entry name" value="Lysozyme-like"/>
    <property type="match status" value="1"/>
</dbReference>
<dbReference type="AlphaFoldDB" id="A0A0M3AVU2"/>
<gene>
    <name evidence="3" type="ORF">YP76_04890</name>
</gene>
<dbReference type="EMBL" id="LBIC01000001">
    <property type="protein sequence ID" value="KKW93970.1"/>
    <property type="molecule type" value="Genomic_DNA"/>
</dbReference>
<dbReference type="Pfam" id="PF05838">
    <property type="entry name" value="Glyco_hydro_108"/>
    <property type="match status" value="1"/>
</dbReference>
<feature type="domain" description="Peptidoglycan binding" evidence="2">
    <location>
        <begin position="97"/>
        <end position="181"/>
    </location>
</feature>
<proteinExistence type="predicted"/>
<comment type="caution">
    <text evidence="3">The sequence shown here is derived from an EMBL/GenBank/DDBJ whole genome shotgun (WGS) entry which is preliminary data.</text>
</comment>
<accession>A0A0M3AVU2</accession>
<dbReference type="CDD" id="cd13926">
    <property type="entry name" value="N-acetylmuramidase_GH108"/>
    <property type="match status" value="1"/>
</dbReference>
<dbReference type="Pfam" id="PF09374">
    <property type="entry name" value="PG_binding_3"/>
    <property type="match status" value="1"/>
</dbReference>
<name>A0A0M3AVU2_9SPHN</name>
<dbReference type="InterPro" id="IPR018537">
    <property type="entry name" value="Peptidoglycan-bd_3"/>
</dbReference>
<reference evidence="3 4" key="1">
    <citation type="submission" date="2015-04" db="EMBL/GenBank/DDBJ databases">
        <title>Genome sequence of aromatic hydrocarbons-degrading Sphingobium chungbukense DJ77.</title>
        <authorList>
            <person name="Kim Y.-C."/>
            <person name="Chae J.-C."/>
        </authorList>
    </citation>
    <scope>NUCLEOTIDE SEQUENCE [LARGE SCALE GENOMIC DNA]</scope>
    <source>
        <strain evidence="3 4">DJ77</strain>
    </source>
</reference>
<feature type="domain" description="TtsA-like Glycoside hydrolase family 108" evidence="1">
    <location>
        <begin position="10"/>
        <end position="92"/>
    </location>
</feature>
<dbReference type="Proteomes" id="UP000033874">
    <property type="component" value="Unassembled WGS sequence"/>
</dbReference>
<dbReference type="STRING" id="56193.YP76_04890"/>
<dbReference type="InterPro" id="IPR023346">
    <property type="entry name" value="Lysozyme-like_dom_sf"/>
</dbReference>
<sequence>MTKTPKEMIDDVITREGDYVNHPADRGGPTRFGIVQSLARANGYQGDMKALPRSLAFDIYWQQFVAATGIDLLAKRAPTLAAEALDTGVNMGAPWGIMFLQRALNAFNEGGRLWLDLAKIDGNYGAKSDAALAAYMAHPRRGRIDVLLAAMNALQGERYLGIAERNASQEAFVYGWLLNRVAIPA</sequence>
<dbReference type="Gene3D" id="1.20.141.10">
    <property type="entry name" value="Chitosanase, subunit A, domain 1"/>
    <property type="match status" value="1"/>
</dbReference>
<dbReference type="InterPro" id="IPR008565">
    <property type="entry name" value="TtsA-like_GH18_dom"/>
</dbReference>
<evidence type="ECO:0000259" key="2">
    <source>
        <dbReference type="Pfam" id="PF09374"/>
    </source>
</evidence>
<keyword evidence="4" id="KW-1185">Reference proteome</keyword>
<evidence type="ECO:0000259" key="1">
    <source>
        <dbReference type="Pfam" id="PF05838"/>
    </source>
</evidence>
<organism evidence="3 4">
    <name type="scientific">Sphingobium chungbukense</name>
    <dbReference type="NCBI Taxonomy" id="56193"/>
    <lineage>
        <taxon>Bacteria</taxon>
        <taxon>Pseudomonadati</taxon>
        <taxon>Pseudomonadota</taxon>
        <taxon>Alphaproteobacteria</taxon>
        <taxon>Sphingomonadales</taxon>
        <taxon>Sphingomonadaceae</taxon>
        <taxon>Sphingobium</taxon>
    </lineage>
</organism>